<accession>A0A4R4P4X6</accession>
<sequence length="120" mass="13396">MTIIHGEIMEIKKPTRPFVAIYLRELKPMTASEMAHATSFLMTRARRRGFNPDEVEIFVEKLETAPAAFQKMADKLTERGERVMMIPSIKDLDGLGSPPLAVIEALTADRVEVLITGPVT</sequence>
<organism evidence="1 2">
    <name type="scientific">Kribbella albertanoniae</name>
    <dbReference type="NCBI Taxonomy" id="1266829"/>
    <lineage>
        <taxon>Bacteria</taxon>
        <taxon>Bacillati</taxon>
        <taxon>Actinomycetota</taxon>
        <taxon>Actinomycetes</taxon>
        <taxon>Propionibacteriales</taxon>
        <taxon>Kribbellaceae</taxon>
        <taxon>Kribbella</taxon>
    </lineage>
</organism>
<proteinExistence type="predicted"/>
<evidence type="ECO:0000313" key="1">
    <source>
        <dbReference type="EMBL" id="TDC15112.1"/>
    </source>
</evidence>
<dbReference type="EMBL" id="SMKA01000349">
    <property type="protein sequence ID" value="TDC15112.1"/>
    <property type="molecule type" value="Genomic_DNA"/>
</dbReference>
<dbReference type="RefSeq" id="WP_132415149.1">
    <property type="nucleotide sequence ID" value="NZ_SMKA01000349.1"/>
</dbReference>
<dbReference type="Proteomes" id="UP000295075">
    <property type="component" value="Unassembled WGS sequence"/>
</dbReference>
<name>A0A4R4P4X6_9ACTN</name>
<dbReference type="OrthoDB" id="9871161at2"/>
<evidence type="ECO:0000313" key="2">
    <source>
        <dbReference type="Proteomes" id="UP000295075"/>
    </source>
</evidence>
<dbReference type="AlphaFoldDB" id="A0A4R4P4X6"/>
<comment type="caution">
    <text evidence="1">The sequence shown here is derived from an EMBL/GenBank/DDBJ whole genome shotgun (WGS) entry which is preliminary data.</text>
</comment>
<reference evidence="1 2" key="1">
    <citation type="submission" date="2019-03" db="EMBL/GenBank/DDBJ databases">
        <title>Draft genome sequences of novel Actinobacteria.</title>
        <authorList>
            <person name="Sahin N."/>
            <person name="Ay H."/>
            <person name="Saygin H."/>
        </authorList>
    </citation>
    <scope>NUCLEOTIDE SEQUENCE [LARGE SCALE GENOMIC DNA]</scope>
    <source>
        <strain evidence="1 2">JCM 30547</strain>
    </source>
</reference>
<keyword evidence="2" id="KW-1185">Reference proteome</keyword>
<gene>
    <name evidence="1" type="ORF">E1261_40935</name>
</gene>
<protein>
    <recommendedName>
        <fullName evidence="3">Recombinase family protein</fullName>
    </recommendedName>
</protein>
<evidence type="ECO:0008006" key="3">
    <source>
        <dbReference type="Google" id="ProtNLM"/>
    </source>
</evidence>